<keyword evidence="2" id="KW-1185">Reference proteome</keyword>
<reference evidence="2" key="1">
    <citation type="journal article" date="2012" name="Proc. Natl. Acad. Sci. U.S.A.">
        <title>Genome sequence of the button mushroom Agaricus bisporus reveals mechanisms governing adaptation to a humic-rich ecological niche.</title>
        <authorList>
            <person name="Morin E."/>
            <person name="Kohler A."/>
            <person name="Baker A.R."/>
            <person name="Foulongne-Oriol M."/>
            <person name="Lombard V."/>
            <person name="Nagy L.G."/>
            <person name="Ohm R.A."/>
            <person name="Patyshakuliyeva A."/>
            <person name="Brun A."/>
            <person name="Aerts A.L."/>
            <person name="Bailey A.M."/>
            <person name="Billette C."/>
            <person name="Coutinho P.M."/>
            <person name="Deakin G."/>
            <person name="Doddapaneni H."/>
            <person name="Floudas D."/>
            <person name="Grimwood J."/>
            <person name="Hilden K."/>
            <person name="Kuees U."/>
            <person name="LaButti K.M."/>
            <person name="Lapidus A."/>
            <person name="Lindquist E.A."/>
            <person name="Lucas S.M."/>
            <person name="Murat C."/>
            <person name="Riley R.W."/>
            <person name="Salamov A.A."/>
            <person name="Schmutz J."/>
            <person name="Subramanian V."/>
            <person name="Woesten H.A.B."/>
            <person name="Xu J."/>
            <person name="Eastwood D.C."/>
            <person name="Foster G.D."/>
            <person name="Sonnenberg A.S."/>
            <person name="Cullen D."/>
            <person name="de Vries R.P."/>
            <person name="Lundell T."/>
            <person name="Hibbett D.S."/>
            <person name="Henrissat B."/>
            <person name="Burton K.S."/>
            <person name="Kerrigan R.W."/>
            <person name="Challen M.P."/>
            <person name="Grigoriev I.V."/>
            <person name="Martin F."/>
        </authorList>
    </citation>
    <scope>NUCLEOTIDE SEQUENCE [LARGE SCALE GENOMIC DNA]</scope>
    <source>
        <strain evidence="2">JB137-S8 / ATCC MYA-4627 / FGSC 10392</strain>
    </source>
</reference>
<protein>
    <submittedName>
        <fullName evidence="1">Uncharacterized protein</fullName>
    </submittedName>
</protein>
<dbReference type="KEGG" id="abp:AGABI1DRAFT134302"/>
<dbReference type="EMBL" id="JH972256">
    <property type="protein sequence ID" value="EKM73671.1"/>
    <property type="molecule type" value="Genomic_DNA"/>
</dbReference>
<dbReference type="Proteomes" id="UP000008493">
    <property type="component" value="Unassembled WGS sequence"/>
</dbReference>
<accession>K5WEK6</accession>
<dbReference type="InParanoid" id="K5WEK6"/>
<name>K5WEK6_AGABU</name>
<gene>
    <name evidence="1" type="ORF">AGABI1DRAFT_134302</name>
</gene>
<sequence>MASGSGIFIAVSRVPNTSETACVLKHIWCLITVTGIVPIKSTPVMSTSYLKVINVPMIPAEPKLARNSPSPSSTPSASCGPRPTVTLASLGLTFAILSQALRPAPTLARRSSLAVGTVKSAAQLHSLALPCALGA</sequence>
<proteinExistence type="predicted"/>
<dbReference type="OrthoDB" id="3063088at2759"/>
<dbReference type="RefSeq" id="XP_007335690.1">
    <property type="nucleotide sequence ID" value="XM_007335628.1"/>
</dbReference>
<dbReference type="GeneID" id="18828218"/>
<evidence type="ECO:0000313" key="2">
    <source>
        <dbReference type="Proteomes" id="UP000008493"/>
    </source>
</evidence>
<dbReference type="HOGENOM" id="CLU_1885162_0_0_1"/>
<dbReference type="AlphaFoldDB" id="K5WEK6"/>
<evidence type="ECO:0000313" key="1">
    <source>
        <dbReference type="EMBL" id="EKM73671.1"/>
    </source>
</evidence>
<organism evidence="1 2">
    <name type="scientific">Agaricus bisporus var. burnettii (strain JB137-S8 / ATCC MYA-4627 / FGSC 10392)</name>
    <name type="common">White button mushroom</name>
    <dbReference type="NCBI Taxonomy" id="597362"/>
    <lineage>
        <taxon>Eukaryota</taxon>
        <taxon>Fungi</taxon>
        <taxon>Dikarya</taxon>
        <taxon>Basidiomycota</taxon>
        <taxon>Agaricomycotina</taxon>
        <taxon>Agaricomycetes</taxon>
        <taxon>Agaricomycetidae</taxon>
        <taxon>Agaricales</taxon>
        <taxon>Agaricineae</taxon>
        <taxon>Agaricaceae</taxon>
        <taxon>Agaricus</taxon>
    </lineage>
</organism>